<dbReference type="SMART" id="SM00952">
    <property type="entry name" value="RAP"/>
    <property type="match status" value="1"/>
</dbReference>
<dbReference type="InterPro" id="IPR013584">
    <property type="entry name" value="RAP"/>
</dbReference>
<proteinExistence type="predicted"/>
<dbReference type="Pfam" id="PF06743">
    <property type="entry name" value="FAST_1"/>
    <property type="match status" value="1"/>
</dbReference>
<dbReference type="GO" id="GO:0035770">
    <property type="term" value="C:ribonucleoprotein granule"/>
    <property type="evidence" value="ECO:0007669"/>
    <property type="project" value="TreeGrafter"/>
</dbReference>
<reference evidence="4 5" key="2">
    <citation type="journal article" date="2023" name="Mol. Biol. Evol.">
        <title>Genomics of Secondarily Temperate Adaptation in the Only Non-Antarctic Icefish.</title>
        <authorList>
            <person name="Rivera-Colon A.G."/>
            <person name="Rayamajhi N."/>
            <person name="Minhas B.F."/>
            <person name="Madrigal G."/>
            <person name="Bilyk K.T."/>
            <person name="Yoon V."/>
            <person name="Hune M."/>
            <person name="Gregory S."/>
            <person name="Cheng C.H.C."/>
            <person name="Catchen J.M."/>
        </authorList>
    </citation>
    <scope>NUCLEOTIDE SEQUENCE [LARGE SCALE GENOMIC DNA]</scope>
    <source>
        <strain evidence="4">JMC-PN-2008</strain>
    </source>
</reference>
<evidence type="ECO:0000256" key="1">
    <source>
        <dbReference type="ARBA" id="ARBA00004173"/>
    </source>
</evidence>
<evidence type="ECO:0000313" key="5">
    <source>
        <dbReference type="Proteomes" id="UP001346869"/>
    </source>
</evidence>
<evidence type="ECO:0000259" key="3">
    <source>
        <dbReference type="PROSITE" id="PS51286"/>
    </source>
</evidence>
<protein>
    <recommendedName>
        <fullName evidence="3">RAP domain-containing protein</fullName>
    </recommendedName>
</protein>
<dbReference type="GO" id="GO:0005759">
    <property type="term" value="C:mitochondrial matrix"/>
    <property type="evidence" value="ECO:0007669"/>
    <property type="project" value="TreeGrafter"/>
</dbReference>
<accession>A0AAN8ACD1</accession>
<dbReference type="PANTHER" id="PTHR21228:SF9">
    <property type="entry name" value="FAST KINASE DOMAIN-CONTAINING PROTEIN 3, MITOCHONDRIAL"/>
    <property type="match status" value="1"/>
</dbReference>
<dbReference type="GO" id="GO:0044528">
    <property type="term" value="P:regulation of mitochondrial mRNA stability"/>
    <property type="evidence" value="ECO:0007669"/>
    <property type="project" value="InterPro"/>
</dbReference>
<dbReference type="PANTHER" id="PTHR21228">
    <property type="entry name" value="FAST LEU-RICH DOMAIN-CONTAINING"/>
    <property type="match status" value="1"/>
</dbReference>
<dbReference type="AlphaFoldDB" id="A0AAN8ACD1"/>
<gene>
    <name evidence="4" type="ORF">PBY51_014152</name>
</gene>
<dbReference type="PROSITE" id="PS51286">
    <property type="entry name" value="RAP"/>
    <property type="match status" value="1"/>
</dbReference>
<dbReference type="InterPro" id="IPR050870">
    <property type="entry name" value="FAST_kinase"/>
</dbReference>
<dbReference type="Proteomes" id="UP001346869">
    <property type="component" value="Unassembled WGS sequence"/>
</dbReference>
<dbReference type="Pfam" id="PF08373">
    <property type="entry name" value="RAP"/>
    <property type="match status" value="1"/>
</dbReference>
<dbReference type="InterPro" id="IPR010622">
    <property type="entry name" value="FAST_Leu-rich"/>
</dbReference>
<comment type="subcellular location">
    <subcellularLocation>
        <location evidence="1">Mitochondrion</location>
    </subcellularLocation>
</comment>
<keyword evidence="2" id="KW-0496">Mitochondrion</keyword>
<dbReference type="GO" id="GO:0000963">
    <property type="term" value="P:mitochondrial RNA processing"/>
    <property type="evidence" value="ECO:0007669"/>
    <property type="project" value="TreeGrafter"/>
</dbReference>
<comment type="caution">
    <text evidence="4">The sequence shown here is derived from an EMBL/GenBank/DDBJ whole genome shotgun (WGS) entry which is preliminary data.</text>
</comment>
<dbReference type="GO" id="GO:0003723">
    <property type="term" value="F:RNA binding"/>
    <property type="evidence" value="ECO:0007669"/>
    <property type="project" value="TreeGrafter"/>
</dbReference>
<sequence>MALKLIHRLPLLRQVGIHRYPPVGPVCISRLLSTSSKAQTLWVGYVFTPASGCIPRQGYKKLQSDYGKRHLTTIVKEPSFFASSSVGLHKDSSPRFRLTRLHKPTVVEDQAFQQSLKSCSASRQVFKLLRTVEIMSDTMAAAALHRVADLEQEGDCLKDPTVLENDTIRALCFQLEQDSGWLSDAGIVSTLLACTRLFLDPWSTLMVRLVSESQERLDRGQMSVEQLCNLGQAMLAIGGSSCVMLEQVMKQIQKLKPAEWSLEDLIAAYIFMQGGVGKDGKYRHLLNAMHTHAMKETYRMDPPAVSGLLSALVSLNQTQAMPLVINLCKQSVRHVPHFTDDELNAVLGALMYFGHSDYYFVEAMERHAPQMAFTSHPETVTKVMQFFGRRNILSETVFDAIAESFVYRADDYSTSQVTRQIMALGKLGYLPPNAGDVFRKVETILRTRFSQFQPRTLLNLLHSCTLVERFPVNFVPKVFSSFFLQELQEQNTGLDRIAMAQLTQLYMTLKLECPYYKGPRLHPNYRVKSFLTSGRSLETQVDVHLYNSVKNGLVDLLGARTYFGSKVLTPYCYTLDVEIKLDEEGYVLPASHNDDVYKRIALCIDGQKRFATNKRQLLGKEAIKQRHLRLLGYEVVQVPYYEFQELRNKTSAMEYLHQKIFPHTYRLSW</sequence>
<name>A0AAN8ACD1_ELEMC</name>
<dbReference type="InterPro" id="IPR013579">
    <property type="entry name" value="FAST_2"/>
</dbReference>
<keyword evidence="5" id="KW-1185">Reference proteome</keyword>
<feature type="domain" description="RAP" evidence="3">
    <location>
        <begin position="600"/>
        <end position="658"/>
    </location>
</feature>
<evidence type="ECO:0000313" key="4">
    <source>
        <dbReference type="EMBL" id="KAK5849852.1"/>
    </source>
</evidence>
<reference evidence="4 5" key="1">
    <citation type="journal article" date="2023" name="Genes (Basel)">
        <title>Chromosome-Level Genome Assembly and Circadian Gene Repertoire of the Patagonia Blennie Eleginops maclovinus-The Closest Ancestral Proxy of Antarctic Cryonotothenioids.</title>
        <authorList>
            <person name="Cheng C.C."/>
            <person name="Rivera-Colon A.G."/>
            <person name="Minhas B.F."/>
            <person name="Wilson L."/>
            <person name="Rayamajhi N."/>
            <person name="Vargas-Chacoff L."/>
            <person name="Catchen J.M."/>
        </authorList>
    </citation>
    <scope>NUCLEOTIDE SEQUENCE [LARGE SCALE GENOMIC DNA]</scope>
    <source>
        <strain evidence="4">JMC-PN-2008</strain>
    </source>
</reference>
<dbReference type="Pfam" id="PF08368">
    <property type="entry name" value="FAST_2"/>
    <property type="match status" value="1"/>
</dbReference>
<evidence type="ECO:0000256" key="2">
    <source>
        <dbReference type="ARBA" id="ARBA00023128"/>
    </source>
</evidence>
<dbReference type="EMBL" id="JAUZQC010000023">
    <property type="protein sequence ID" value="KAK5849852.1"/>
    <property type="molecule type" value="Genomic_DNA"/>
</dbReference>
<organism evidence="4 5">
    <name type="scientific">Eleginops maclovinus</name>
    <name type="common">Patagonian blennie</name>
    <name type="synonym">Eleginus maclovinus</name>
    <dbReference type="NCBI Taxonomy" id="56733"/>
    <lineage>
        <taxon>Eukaryota</taxon>
        <taxon>Metazoa</taxon>
        <taxon>Chordata</taxon>
        <taxon>Craniata</taxon>
        <taxon>Vertebrata</taxon>
        <taxon>Euteleostomi</taxon>
        <taxon>Actinopterygii</taxon>
        <taxon>Neopterygii</taxon>
        <taxon>Teleostei</taxon>
        <taxon>Neoteleostei</taxon>
        <taxon>Acanthomorphata</taxon>
        <taxon>Eupercaria</taxon>
        <taxon>Perciformes</taxon>
        <taxon>Notothenioidei</taxon>
        <taxon>Eleginopidae</taxon>
        <taxon>Eleginops</taxon>
    </lineage>
</organism>